<dbReference type="AlphaFoldDB" id="A0A0F9MD38"/>
<proteinExistence type="predicted"/>
<comment type="caution">
    <text evidence="1">The sequence shown here is derived from an EMBL/GenBank/DDBJ whole genome shotgun (WGS) entry which is preliminary data.</text>
</comment>
<organism evidence="1">
    <name type="scientific">marine sediment metagenome</name>
    <dbReference type="NCBI Taxonomy" id="412755"/>
    <lineage>
        <taxon>unclassified sequences</taxon>
        <taxon>metagenomes</taxon>
        <taxon>ecological metagenomes</taxon>
    </lineage>
</organism>
<gene>
    <name evidence="1" type="ORF">LCGC14_1105020</name>
</gene>
<reference evidence="1" key="1">
    <citation type="journal article" date="2015" name="Nature">
        <title>Complex archaea that bridge the gap between prokaryotes and eukaryotes.</title>
        <authorList>
            <person name="Spang A."/>
            <person name="Saw J.H."/>
            <person name="Jorgensen S.L."/>
            <person name="Zaremba-Niedzwiedzka K."/>
            <person name="Martijn J."/>
            <person name="Lind A.E."/>
            <person name="van Eijk R."/>
            <person name="Schleper C."/>
            <person name="Guy L."/>
            <person name="Ettema T.J."/>
        </authorList>
    </citation>
    <scope>NUCLEOTIDE SEQUENCE</scope>
</reference>
<accession>A0A0F9MD38</accession>
<name>A0A0F9MD38_9ZZZZ</name>
<protein>
    <submittedName>
        <fullName evidence="1">Uncharacterized protein</fullName>
    </submittedName>
</protein>
<evidence type="ECO:0000313" key="1">
    <source>
        <dbReference type="EMBL" id="KKN03709.1"/>
    </source>
</evidence>
<sequence length="78" mass="9071">MKGKTRAYNNQWIIQAHNNLIKARYNIRRVAEKVAEKGDYSKIQEVINIALDQINFSLTQLNNLQSLFNDPRAVKIEV</sequence>
<dbReference type="EMBL" id="LAZR01005005">
    <property type="protein sequence ID" value="KKN03709.1"/>
    <property type="molecule type" value="Genomic_DNA"/>
</dbReference>